<comment type="similarity">
    <text evidence="10 12">Belongs to the fluoride channel Fluc/FEX (TC 1.A.43) family.</text>
</comment>
<keyword evidence="12" id="KW-0813">Transport</keyword>
<dbReference type="PANTHER" id="PTHR28259">
    <property type="entry name" value="FLUORIDE EXPORT PROTEIN 1-RELATED"/>
    <property type="match status" value="1"/>
</dbReference>
<comment type="caution">
    <text evidence="13">The sequence shown here is derived from an EMBL/GenBank/DDBJ whole genome shotgun (WGS) entry which is preliminary data.</text>
</comment>
<keyword evidence="12" id="KW-0479">Metal-binding</keyword>
<evidence type="ECO:0000256" key="5">
    <source>
        <dbReference type="ARBA" id="ARBA00022989"/>
    </source>
</evidence>
<protein>
    <recommendedName>
        <fullName evidence="12">Fluoride-specific ion channel FluC</fullName>
    </recommendedName>
</protein>
<evidence type="ECO:0000256" key="2">
    <source>
        <dbReference type="ARBA" id="ARBA00022475"/>
    </source>
</evidence>
<dbReference type="HAMAP" id="MF_00454">
    <property type="entry name" value="FluC"/>
    <property type="match status" value="1"/>
</dbReference>
<evidence type="ECO:0000256" key="6">
    <source>
        <dbReference type="ARBA" id="ARBA00023053"/>
    </source>
</evidence>
<evidence type="ECO:0000313" key="14">
    <source>
        <dbReference type="Proteomes" id="UP000551848"/>
    </source>
</evidence>
<feature type="transmembrane region" description="Helical" evidence="12">
    <location>
        <begin position="62"/>
        <end position="81"/>
    </location>
</feature>
<feature type="binding site" evidence="12">
    <location>
        <position position="72"/>
    </location>
    <ligand>
        <name>Na(+)</name>
        <dbReference type="ChEBI" id="CHEBI:29101"/>
        <note>structural</note>
    </ligand>
</feature>
<evidence type="ECO:0000256" key="4">
    <source>
        <dbReference type="ARBA" id="ARBA00022692"/>
    </source>
</evidence>
<dbReference type="GO" id="GO:0046872">
    <property type="term" value="F:metal ion binding"/>
    <property type="evidence" value="ECO:0007669"/>
    <property type="project" value="UniProtKB-KW"/>
</dbReference>
<dbReference type="Pfam" id="PF02537">
    <property type="entry name" value="CRCB"/>
    <property type="match status" value="1"/>
</dbReference>
<keyword evidence="9 12" id="KW-0407">Ion channel</keyword>
<evidence type="ECO:0000256" key="1">
    <source>
        <dbReference type="ARBA" id="ARBA00004651"/>
    </source>
</evidence>
<evidence type="ECO:0000256" key="8">
    <source>
        <dbReference type="ARBA" id="ARBA00023136"/>
    </source>
</evidence>
<sequence length="121" mass="13540">MTKLFFIALGGSLGAPLRYLINDSMKDFYFFMLPSGIMLVNFIGCFFIGIAMAYISDFKSNAYYLLIVGFLGSFTTMSAFSQQTIELLYNGKELNALIYVLASIITCLIGTFLAFYLFKTS</sequence>
<keyword evidence="4 12" id="KW-0812">Transmembrane</keyword>
<keyword evidence="5 12" id="KW-1133">Transmembrane helix</keyword>
<comment type="catalytic activity">
    <reaction evidence="11">
        <text>fluoride(in) = fluoride(out)</text>
        <dbReference type="Rhea" id="RHEA:76159"/>
        <dbReference type="ChEBI" id="CHEBI:17051"/>
    </reaction>
    <physiologicalReaction direction="left-to-right" evidence="11">
        <dbReference type="Rhea" id="RHEA:76160"/>
    </physiologicalReaction>
</comment>
<keyword evidence="2 12" id="KW-1003">Cell membrane</keyword>
<evidence type="ECO:0000256" key="3">
    <source>
        <dbReference type="ARBA" id="ARBA00022519"/>
    </source>
</evidence>
<comment type="subcellular location">
    <subcellularLocation>
        <location evidence="1 12">Cell membrane</location>
        <topology evidence="1 12">Multi-pass membrane protein</topology>
    </subcellularLocation>
</comment>
<evidence type="ECO:0000256" key="11">
    <source>
        <dbReference type="ARBA" id="ARBA00035585"/>
    </source>
</evidence>
<comment type="activity regulation">
    <text evidence="12">Na(+) is not transported, but it plays an essential structural role and its presence is essential for fluoride channel function.</text>
</comment>
<dbReference type="GO" id="GO:0062054">
    <property type="term" value="F:fluoride channel activity"/>
    <property type="evidence" value="ECO:0007669"/>
    <property type="project" value="UniProtKB-UniRule"/>
</dbReference>
<evidence type="ECO:0000256" key="7">
    <source>
        <dbReference type="ARBA" id="ARBA00023065"/>
    </source>
</evidence>
<evidence type="ECO:0000256" key="10">
    <source>
        <dbReference type="ARBA" id="ARBA00035120"/>
    </source>
</evidence>
<dbReference type="GO" id="GO:0140114">
    <property type="term" value="P:cellular detoxification of fluoride"/>
    <property type="evidence" value="ECO:0007669"/>
    <property type="project" value="UniProtKB-UniRule"/>
</dbReference>
<keyword evidence="7 12" id="KW-0406">Ion transport</keyword>
<dbReference type="PANTHER" id="PTHR28259:SF1">
    <property type="entry name" value="FLUORIDE EXPORT PROTEIN 1-RELATED"/>
    <property type="match status" value="1"/>
</dbReference>
<evidence type="ECO:0000256" key="12">
    <source>
        <dbReference type="HAMAP-Rule" id="MF_00454"/>
    </source>
</evidence>
<dbReference type="AlphaFoldDB" id="A0A838Y0P4"/>
<dbReference type="GO" id="GO:0005886">
    <property type="term" value="C:plasma membrane"/>
    <property type="evidence" value="ECO:0007669"/>
    <property type="project" value="UniProtKB-SubCell"/>
</dbReference>
<reference evidence="13 14" key="1">
    <citation type="submission" date="2020-06" db="EMBL/GenBank/DDBJ databases">
        <title>Dysbiosis in marine aquaculture revealed through microbiome analysis: reverse ecology for environmental sustainability.</title>
        <authorList>
            <person name="Haro-Moreno J.M."/>
            <person name="Coutinho F.H."/>
            <person name="Zaragoza-Solas A."/>
            <person name="Picazo A."/>
            <person name="Almagro-Moreno S."/>
            <person name="Lopez-Perez M."/>
        </authorList>
    </citation>
    <scope>NUCLEOTIDE SEQUENCE [LARGE SCALE GENOMIC DNA]</scope>
    <source>
        <strain evidence="13">MCMED-G41</strain>
    </source>
</reference>
<proteinExistence type="inferred from homology"/>
<feature type="transmembrane region" description="Helical" evidence="12">
    <location>
        <begin position="30"/>
        <end position="55"/>
    </location>
</feature>
<dbReference type="InterPro" id="IPR003691">
    <property type="entry name" value="FluC"/>
</dbReference>
<comment type="function">
    <text evidence="12">Fluoride-specific ion channel. Important for reducing fluoride concentration in the cell, thus reducing its toxicity.</text>
</comment>
<keyword evidence="3" id="KW-0997">Cell inner membrane</keyword>
<keyword evidence="8 12" id="KW-0472">Membrane</keyword>
<accession>A0A838Y0P4</accession>
<feature type="transmembrane region" description="Helical" evidence="12">
    <location>
        <begin position="96"/>
        <end position="118"/>
    </location>
</feature>
<gene>
    <name evidence="12 13" type="primary">crcB</name>
    <name evidence="12" type="synonym">fluC</name>
    <name evidence="13" type="ORF">H2072_01410</name>
</gene>
<organism evidence="13 14">
    <name type="scientific">SAR86 cluster bacterium</name>
    <dbReference type="NCBI Taxonomy" id="2030880"/>
    <lineage>
        <taxon>Bacteria</taxon>
        <taxon>Pseudomonadati</taxon>
        <taxon>Pseudomonadota</taxon>
        <taxon>Gammaproteobacteria</taxon>
        <taxon>SAR86 cluster</taxon>
    </lineage>
</organism>
<evidence type="ECO:0000256" key="9">
    <source>
        <dbReference type="ARBA" id="ARBA00023303"/>
    </source>
</evidence>
<dbReference type="NCBIfam" id="TIGR00494">
    <property type="entry name" value="crcB"/>
    <property type="match status" value="1"/>
</dbReference>
<feature type="binding site" evidence="12">
    <location>
        <position position="75"/>
    </location>
    <ligand>
        <name>Na(+)</name>
        <dbReference type="ChEBI" id="CHEBI:29101"/>
        <note>structural</note>
    </ligand>
</feature>
<evidence type="ECO:0000313" key="13">
    <source>
        <dbReference type="EMBL" id="MBA4692385.1"/>
    </source>
</evidence>
<dbReference type="EMBL" id="JACETL010000008">
    <property type="protein sequence ID" value="MBA4692385.1"/>
    <property type="molecule type" value="Genomic_DNA"/>
</dbReference>
<keyword evidence="6 12" id="KW-0915">Sodium</keyword>
<dbReference type="Proteomes" id="UP000551848">
    <property type="component" value="Unassembled WGS sequence"/>
</dbReference>
<name>A0A838Y0P4_9GAMM</name>